<sequence>MATSLPEPQPQPWKILSPHQEAMIEACKTGQLAQLQRLFEEHHVKQGHEIIWYKDTKGEGAPTTAMLFEAAISHGQQSTVRYLRSIYPAFDFREPWSVRTLAKTRDLDMLKLIYSYSPDVVSFGFDDHMTSMLSLAIEEGPQNAPFILFLLDHGAMSLDNGSYTYHLGCELLPAMTNDQPIEVIKRTVPLTASLSFPKMTAINRKRADALEVFLNEEQKRMRGTQSSEDLESTLQSVKSTGDKELIAVVERHIHKIE</sequence>
<organism evidence="1 2">
    <name type="scientific">Rhinocladiella mackenziei CBS 650.93</name>
    <dbReference type="NCBI Taxonomy" id="1442369"/>
    <lineage>
        <taxon>Eukaryota</taxon>
        <taxon>Fungi</taxon>
        <taxon>Dikarya</taxon>
        <taxon>Ascomycota</taxon>
        <taxon>Pezizomycotina</taxon>
        <taxon>Eurotiomycetes</taxon>
        <taxon>Chaetothyriomycetidae</taxon>
        <taxon>Chaetothyriales</taxon>
        <taxon>Herpotrichiellaceae</taxon>
        <taxon>Rhinocladiella</taxon>
    </lineage>
</organism>
<name>A0A0D2IMH1_9EURO</name>
<dbReference type="VEuPathDB" id="FungiDB:Z518_04925"/>
<accession>A0A0D2IMH1</accession>
<gene>
    <name evidence="1" type="ORF">Z518_04925</name>
</gene>
<dbReference type="RefSeq" id="XP_013274085.1">
    <property type="nucleotide sequence ID" value="XM_013418631.1"/>
</dbReference>
<proteinExistence type="predicted"/>
<protein>
    <submittedName>
        <fullName evidence="1">Uncharacterized protein</fullName>
    </submittedName>
</protein>
<dbReference type="AlphaFoldDB" id="A0A0D2IMH1"/>
<dbReference type="OrthoDB" id="5391533at2759"/>
<dbReference type="GeneID" id="25292996"/>
<evidence type="ECO:0000313" key="2">
    <source>
        <dbReference type="Proteomes" id="UP000053617"/>
    </source>
</evidence>
<dbReference type="Proteomes" id="UP000053617">
    <property type="component" value="Unassembled WGS sequence"/>
</dbReference>
<reference evidence="1 2" key="1">
    <citation type="submission" date="2015-01" db="EMBL/GenBank/DDBJ databases">
        <title>The Genome Sequence of Rhinocladiella mackenzie CBS 650.93.</title>
        <authorList>
            <consortium name="The Broad Institute Genomics Platform"/>
            <person name="Cuomo C."/>
            <person name="de Hoog S."/>
            <person name="Gorbushina A."/>
            <person name="Stielow B."/>
            <person name="Teixiera M."/>
            <person name="Abouelleil A."/>
            <person name="Chapman S.B."/>
            <person name="Priest M."/>
            <person name="Young S.K."/>
            <person name="Wortman J."/>
            <person name="Nusbaum C."/>
            <person name="Birren B."/>
        </authorList>
    </citation>
    <scope>NUCLEOTIDE SEQUENCE [LARGE SCALE GENOMIC DNA]</scope>
    <source>
        <strain evidence="1 2">CBS 650.93</strain>
    </source>
</reference>
<dbReference type="STRING" id="1442369.A0A0D2IMH1"/>
<dbReference type="EMBL" id="KN847477">
    <property type="protein sequence ID" value="KIX06949.1"/>
    <property type="molecule type" value="Genomic_DNA"/>
</dbReference>
<dbReference type="HOGENOM" id="CLU_066664_0_0_1"/>
<evidence type="ECO:0000313" key="1">
    <source>
        <dbReference type="EMBL" id="KIX06949.1"/>
    </source>
</evidence>
<keyword evidence="2" id="KW-1185">Reference proteome</keyword>